<dbReference type="PANTHER" id="PTHR33734">
    <property type="entry name" value="LYSM DOMAIN-CONTAINING GPI-ANCHORED PROTEIN 2"/>
    <property type="match status" value="1"/>
</dbReference>
<feature type="signal peptide" evidence="2">
    <location>
        <begin position="1"/>
        <end position="25"/>
    </location>
</feature>
<dbReference type="CDD" id="cd00118">
    <property type="entry name" value="LysM"/>
    <property type="match status" value="1"/>
</dbReference>
<reference evidence="4 5" key="1">
    <citation type="submission" date="2019-05" db="EMBL/GenBank/DDBJ databases">
        <title>Verrucobacter flavum gen. nov., sp. nov. a new member of the family Verrucomicrobiaceae.</title>
        <authorList>
            <person name="Szuroczki S."/>
            <person name="Abbaszade G."/>
            <person name="Szabo A."/>
            <person name="Felfoldi T."/>
            <person name="Schumann P."/>
            <person name="Boka K."/>
            <person name="Keki Z."/>
            <person name="Toumi M."/>
            <person name="Toth E."/>
        </authorList>
    </citation>
    <scope>NUCLEOTIDE SEQUENCE [LARGE SCALE GENOMIC DNA]</scope>
    <source>
        <strain evidence="4 5">MG-N-17</strain>
    </source>
</reference>
<name>A0A5R8KDN8_9BACT</name>
<dbReference type="InterPro" id="IPR018392">
    <property type="entry name" value="LysM"/>
</dbReference>
<evidence type="ECO:0000259" key="3">
    <source>
        <dbReference type="PROSITE" id="PS51782"/>
    </source>
</evidence>
<protein>
    <submittedName>
        <fullName evidence="4">LysM peptidoglycan-binding domain-containing protein</fullName>
    </submittedName>
</protein>
<sequence>MMKCSSSTTGSVKSLSLLFAAAALAFVGTSCKTTSAAAGGEYPEYASDGGYNPYPGSSGAAAGGADQYQQYQQTQQQPAYQQQQYQQYTPPQQSYTPPSYEPEPSYSAPAPKKKKQSSGGGGYTVKKGDTLYRIALNNGVTVSKLKSANGLTSDIIRPGQSLVIP</sequence>
<feature type="region of interest" description="Disordered" evidence="1">
    <location>
        <begin position="42"/>
        <end position="126"/>
    </location>
</feature>
<dbReference type="GO" id="GO:0008932">
    <property type="term" value="F:lytic endotransglycosylase activity"/>
    <property type="evidence" value="ECO:0007669"/>
    <property type="project" value="TreeGrafter"/>
</dbReference>
<dbReference type="InterPro" id="IPR036779">
    <property type="entry name" value="LysM_dom_sf"/>
</dbReference>
<feature type="chain" id="PRO_5024303620" evidence="2">
    <location>
        <begin position="26"/>
        <end position="165"/>
    </location>
</feature>
<evidence type="ECO:0000256" key="2">
    <source>
        <dbReference type="SAM" id="SignalP"/>
    </source>
</evidence>
<dbReference type="Pfam" id="PF01476">
    <property type="entry name" value="LysM"/>
    <property type="match status" value="1"/>
</dbReference>
<dbReference type="PANTHER" id="PTHR33734:SF22">
    <property type="entry name" value="MEMBRANE-BOUND LYTIC MUREIN TRANSGLYCOSYLASE D"/>
    <property type="match status" value="1"/>
</dbReference>
<dbReference type="AlphaFoldDB" id="A0A5R8KDN8"/>
<comment type="caution">
    <text evidence="4">The sequence shown here is derived from an EMBL/GenBank/DDBJ whole genome shotgun (WGS) entry which is preliminary data.</text>
</comment>
<dbReference type="PROSITE" id="PS51257">
    <property type="entry name" value="PROKAR_LIPOPROTEIN"/>
    <property type="match status" value="1"/>
</dbReference>
<dbReference type="Proteomes" id="UP000306196">
    <property type="component" value="Unassembled WGS sequence"/>
</dbReference>
<dbReference type="SMART" id="SM00257">
    <property type="entry name" value="LysM"/>
    <property type="match status" value="1"/>
</dbReference>
<keyword evidence="5" id="KW-1185">Reference proteome</keyword>
<dbReference type="OrthoDB" id="2152150at2"/>
<gene>
    <name evidence="4" type="ORF">FEM03_15055</name>
</gene>
<accession>A0A5R8KDN8</accession>
<evidence type="ECO:0000313" key="4">
    <source>
        <dbReference type="EMBL" id="TLD70045.1"/>
    </source>
</evidence>
<dbReference type="Gene3D" id="3.10.350.10">
    <property type="entry name" value="LysM domain"/>
    <property type="match status" value="1"/>
</dbReference>
<dbReference type="SUPFAM" id="SSF54106">
    <property type="entry name" value="LysM domain"/>
    <property type="match status" value="1"/>
</dbReference>
<dbReference type="PROSITE" id="PS51782">
    <property type="entry name" value="LYSM"/>
    <property type="match status" value="1"/>
</dbReference>
<dbReference type="EMBL" id="VAUV01000010">
    <property type="protein sequence ID" value="TLD70045.1"/>
    <property type="molecule type" value="Genomic_DNA"/>
</dbReference>
<organism evidence="4 5">
    <name type="scientific">Phragmitibacter flavus</name>
    <dbReference type="NCBI Taxonomy" id="2576071"/>
    <lineage>
        <taxon>Bacteria</taxon>
        <taxon>Pseudomonadati</taxon>
        <taxon>Verrucomicrobiota</taxon>
        <taxon>Verrucomicrobiia</taxon>
        <taxon>Verrucomicrobiales</taxon>
        <taxon>Verrucomicrobiaceae</taxon>
        <taxon>Phragmitibacter</taxon>
    </lineage>
</organism>
<feature type="compositionally biased region" description="Low complexity" evidence="1">
    <location>
        <begin position="53"/>
        <end position="110"/>
    </location>
</feature>
<keyword evidence="2" id="KW-0732">Signal</keyword>
<feature type="domain" description="LysM" evidence="3">
    <location>
        <begin position="121"/>
        <end position="164"/>
    </location>
</feature>
<evidence type="ECO:0000256" key="1">
    <source>
        <dbReference type="SAM" id="MobiDB-lite"/>
    </source>
</evidence>
<proteinExistence type="predicted"/>
<evidence type="ECO:0000313" key="5">
    <source>
        <dbReference type="Proteomes" id="UP000306196"/>
    </source>
</evidence>